<reference evidence="3" key="1">
    <citation type="journal article" date="2005" name="Nature">
        <title>The map-based sequence of the rice genome.</title>
        <authorList>
            <consortium name="International rice genome sequencing project (IRGSP)"/>
            <person name="Matsumoto T."/>
            <person name="Wu J."/>
            <person name="Kanamori H."/>
            <person name="Katayose Y."/>
            <person name="Fujisawa M."/>
            <person name="Namiki N."/>
            <person name="Mizuno H."/>
            <person name="Yamamoto K."/>
            <person name="Antonio B.A."/>
            <person name="Baba T."/>
            <person name="Sakata K."/>
            <person name="Nagamura Y."/>
            <person name="Aoki H."/>
            <person name="Arikawa K."/>
            <person name="Arita K."/>
            <person name="Bito T."/>
            <person name="Chiden Y."/>
            <person name="Fujitsuka N."/>
            <person name="Fukunaka R."/>
            <person name="Hamada M."/>
            <person name="Harada C."/>
            <person name="Hayashi A."/>
            <person name="Hijishita S."/>
            <person name="Honda M."/>
            <person name="Hosokawa S."/>
            <person name="Ichikawa Y."/>
            <person name="Idonuma A."/>
            <person name="Iijima M."/>
            <person name="Ikeda M."/>
            <person name="Ikeno M."/>
            <person name="Ito K."/>
            <person name="Ito S."/>
            <person name="Ito T."/>
            <person name="Ito Y."/>
            <person name="Ito Y."/>
            <person name="Iwabuchi A."/>
            <person name="Kamiya K."/>
            <person name="Karasawa W."/>
            <person name="Kurita K."/>
            <person name="Katagiri S."/>
            <person name="Kikuta A."/>
            <person name="Kobayashi H."/>
            <person name="Kobayashi N."/>
            <person name="Machita K."/>
            <person name="Maehara T."/>
            <person name="Masukawa M."/>
            <person name="Mizubayashi T."/>
            <person name="Mukai Y."/>
            <person name="Nagasaki H."/>
            <person name="Nagata Y."/>
            <person name="Naito S."/>
            <person name="Nakashima M."/>
            <person name="Nakama Y."/>
            <person name="Nakamichi Y."/>
            <person name="Nakamura M."/>
            <person name="Meguro A."/>
            <person name="Negishi M."/>
            <person name="Ohta I."/>
            <person name="Ohta T."/>
            <person name="Okamoto M."/>
            <person name="Ono N."/>
            <person name="Saji S."/>
            <person name="Sakaguchi M."/>
            <person name="Sakai K."/>
            <person name="Shibata M."/>
            <person name="Shimokawa T."/>
            <person name="Song J."/>
            <person name="Takazaki Y."/>
            <person name="Terasawa K."/>
            <person name="Tsugane M."/>
            <person name="Tsuji K."/>
            <person name="Ueda S."/>
            <person name="Waki K."/>
            <person name="Yamagata H."/>
            <person name="Yamamoto M."/>
            <person name="Yamamoto S."/>
            <person name="Yamane H."/>
            <person name="Yoshiki S."/>
            <person name="Yoshihara R."/>
            <person name="Yukawa K."/>
            <person name="Zhong H."/>
            <person name="Yano M."/>
            <person name="Yuan Q."/>
            <person name="Ouyang S."/>
            <person name="Liu J."/>
            <person name="Jones K.M."/>
            <person name="Gansberger K."/>
            <person name="Moffat K."/>
            <person name="Hill J."/>
            <person name="Bera J."/>
            <person name="Fadrosh D."/>
            <person name="Jin S."/>
            <person name="Johri S."/>
            <person name="Kim M."/>
            <person name="Overton L."/>
            <person name="Reardon M."/>
            <person name="Tsitrin T."/>
            <person name="Vuong H."/>
            <person name="Weaver B."/>
            <person name="Ciecko A."/>
            <person name="Tallon L."/>
            <person name="Jackson J."/>
            <person name="Pai G."/>
            <person name="Aken S.V."/>
            <person name="Utterback T."/>
            <person name="Reidmuller S."/>
            <person name="Feldblyum T."/>
            <person name="Hsiao J."/>
            <person name="Zismann V."/>
            <person name="Iobst S."/>
            <person name="de Vazeille A.R."/>
            <person name="Buell C.R."/>
            <person name="Ying K."/>
            <person name="Li Y."/>
            <person name="Lu T."/>
            <person name="Huang Y."/>
            <person name="Zhao Q."/>
            <person name="Feng Q."/>
            <person name="Zhang L."/>
            <person name="Zhu J."/>
            <person name="Weng Q."/>
            <person name="Mu J."/>
            <person name="Lu Y."/>
            <person name="Fan D."/>
            <person name="Liu Y."/>
            <person name="Guan J."/>
            <person name="Zhang Y."/>
            <person name="Yu S."/>
            <person name="Liu X."/>
            <person name="Zhang Y."/>
            <person name="Hong G."/>
            <person name="Han B."/>
            <person name="Choisne N."/>
            <person name="Demange N."/>
            <person name="Orjeda G."/>
            <person name="Samain S."/>
            <person name="Cattolico L."/>
            <person name="Pelletier E."/>
            <person name="Couloux A."/>
            <person name="Segurens B."/>
            <person name="Wincker P."/>
            <person name="D'Hont A."/>
            <person name="Scarpelli C."/>
            <person name="Weissenbach J."/>
            <person name="Salanoubat M."/>
            <person name="Quetier F."/>
            <person name="Yu Y."/>
            <person name="Kim H.R."/>
            <person name="Rambo T."/>
            <person name="Currie J."/>
            <person name="Collura K."/>
            <person name="Luo M."/>
            <person name="Yang T."/>
            <person name="Ammiraju J.S.S."/>
            <person name="Engler F."/>
            <person name="Soderlund C."/>
            <person name="Wing R.A."/>
            <person name="Palmer L.E."/>
            <person name="de la Bastide M."/>
            <person name="Spiegel L."/>
            <person name="Nascimento L."/>
            <person name="Zutavern T."/>
            <person name="O'Shaughnessy A."/>
            <person name="Dike S."/>
            <person name="Dedhia N."/>
            <person name="Preston R."/>
            <person name="Balija V."/>
            <person name="McCombie W.R."/>
            <person name="Chow T."/>
            <person name="Chen H."/>
            <person name="Chung M."/>
            <person name="Chen C."/>
            <person name="Shaw J."/>
            <person name="Wu H."/>
            <person name="Hsiao K."/>
            <person name="Chao Y."/>
            <person name="Chu M."/>
            <person name="Cheng C."/>
            <person name="Hour A."/>
            <person name="Lee P."/>
            <person name="Lin S."/>
            <person name="Lin Y."/>
            <person name="Liou J."/>
            <person name="Liu S."/>
            <person name="Hsing Y."/>
            <person name="Raghuvanshi S."/>
            <person name="Mohanty A."/>
            <person name="Bharti A.K."/>
            <person name="Gaur A."/>
            <person name="Gupta V."/>
            <person name="Kumar D."/>
            <person name="Ravi V."/>
            <person name="Vij S."/>
            <person name="Kapur A."/>
            <person name="Khurana P."/>
            <person name="Khurana P."/>
            <person name="Khurana J.P."/>
            <person name="Tyagi A.K."/>
            <person name="Gaikwad K."/>
            <person name="Singh A."/>
            <person name="Dalal V."/>
            <person name="Srivastava S."/>
            <person name="Dixit A."/>
            <person name="Pal A.K."/>
            <person name="Ghazi I.A."/>
            <person name="Yadav M."/>
            <person name="Pandit A."/>
            <person name="Bhargava A."/>
            <person name="Sureshbabu K."/>
            <person name="Batra K."/>
            <person name="Sharma T.R."/>
            <person name="Mohapatra T."/>
            <person name="Singh N.K."/>
            <person name="Messing J."/>
            <person name="Nelson A.B."/>
            <person name="Fuks G."/>
            <person name="Kavchok S."/>
            <person name="Keizer G."/>
            <person name="Linton E."/>
            <person name="Llaca V."/>
            <person name="Song R."/>
            <person name="Tanyolac B."/>
            <person name="Young S."/>
            <person name="Ho-Il K."/>
            <person name="Hahn J.H."/>
            <person name="Sangsakoo G."/>
            <person name="Vanavichit A."/>
            <person name="de Mattos Luiz.A.T."/>
            <person name="Zimmer P.D."/>
            <person name="Malone G."/>
            <person name="Dellagostin O."/>
            <person name="de Oliveira A.C."/>
            <person name="Bevan M."/>
            <person name="Bancroft I."/>
            <person name="Minx P."/>
            <person name="Cordum H."/>
            <person name="Wilson R."/>
            <person name="Cheng Z."/>
            <person name="Jin W."/>
            <person name="Jiang J."/>
            <person name="Leong S.A."/>
            <person name="Iwama H."/>
            <person name="Gojobori T."/>
            <person name="Itoh T."/>
            <person name="Niimura Y."/>
            <person name="Fujii Y."/>
            <person name="Habara T."/>
            <person name="Sakai H."/>
            <person name="Sato Y."/>
            <person name="Wilson G."/>
            <person name="Kumar K."/>
            <person name="McCouch S."/>
            <person name="Juretic N."/>
            <person name="Hoen D."/>
            <person name="Wright S."/>
            <person name="Bruskiewich R."/>
            <person name="Bureau T."/>
            <person name="Miyao A."/>
            <person name="Hirochika H."/>
            <person name="Nishikawa T."/>
            <person name="Kadowaki K."/>
            <person name="Sugiura M."/>
            <person name="Burr B."/>
            <person name="Sasaki T."/>
        </authorList>
    </citation>
    <scope>NUCLEOTIDE SEQUENCE [LARGE SCALE GENOMIC DNA]</scope>
    <source>
        <strain evidence="3">cv. Nipponbare</strain>
    </source>
</reference>
<dbReference type="Proteomes" id="UP000000763">
    <property type="component" value="Chromosome 7"/>
</dbReference>
<reference evidence="3" key="2">
    <citation type="journal article" date="2008" name="Nucleic Acids Res.">
        <title>The rice annotation project database (RAP-DB): 2008 update.</title>
        <authorList>
            <consortium name="The rice annotation project (RAP)"/>
        </authorList>
    </citation>
    <scope>GENOME REANNOTATION</scope>
    <source>
        <strain evidence="3">cv. Nipponbare</strain>
    </source>
</reference>
<evidence type="ECO:0000313" key="2">
    <source>
        <dbReference type="EMBL" id="BAC83729.1"/>
    </source>
</evidence>
<name>Q6Z5R2_ORYSJ</name>
<evidence type="ECO:0000256" key="1">
    <source>
        <dbReference type="SAM" id="MobiDB-lite"/>
    </source>
</evidence>
<proteinExistence type="predicted"/>
<dbReference type="AlphaFoldDB" id="Q6Z5R2"/>
<feature type="region of interest" description="Disordered" evidence="1">
    <location>
        <begin position="38"/>
        <end position="116"/>
    </location>
</feature>
<protein>
    <submittedName>
        <fullName evidence="2">Plasmodium vivax circumsporozoite protein-like protein</fullName>
    </submittedName>
</protein>
<evidence type="ECO:0000313" key="3">
    <source>
        <dbReference type="Proteomes" id="UP000000763"/>
    </source>
</evidence>
<gene>
    <name evidence="2" type="primary">OSJNBa0042E08.15</name>
</gene>
<organism evidence="2 3">
    <name type="scientific">Oryza sativa subsp. japonica</name>
    <name type="common">Rice</name>
    <dbReference type="NCBI Taxonomy" id="39947"/>
    <lineage>
        <taxon>Eukaryota</taxon>
        <taxon>Viridiplantae</taxon>
        <taxon>Streptophyta</taxon>
        <taxon>Embryophyta</taxon>
        <taxon>Tracheophyta</taxon>
        <taxon>Spermatophyta</taxon>
        <taxon>Magnoliopsida</taxon>
        <taxon>Liliopsida</taxon>
        <taxon>Poales</taxon>
        <taxon>Poaceae</taxon>
        <taxon>BOP clade</taxon>
        <taxon>Oryzoideae</taxon>
        <taxon>Oryzeae</taxon>
        <taxon>Oryzinae</taxon>
        <taxon>Oryza</taxon>
        <taxon>Oryza sativa</taxon>
    </lineage>
</organism>
<sequence length="116" mass="12721">MMTPISGDGDVASHEDYIINWRHTRWPVGEDVDAQQQRYNRPAVQAETPVGDRRGGRSVKTWMPKNGGIIGQPCRRRHQSAAVKASRSVKTRRYQSAVAKAETPVGGGEGKPAVKA</sequence>
<dbReference type="EMBL" id="AP005104">
    <property type="protein sequence ID" value="BAC83729.1"/>
    <property type="molecule type" value="Genomic_DNA"/>
</dbReference>
<accession>Q6Z5R2</accession>